<evidence type="ECO:0000313" key="11">
    <source>
        <dbReference type="EMBL" id="MBL0385302.1"/>
    </source>
</evidence>
<dbReference type="Pfam" id="PF00990">
    <property type="entry name" value="GGDEF"/>
    <property type="match status" value="1"/>
</dbReference>
<dbReference type="EMBL" id="JAEQNB010000001">
    <property type="protein sequence ID" value="MBL0385302.1"/>
    <property type="molecule type" value="Genomic_DNA"/>
</dbReference>
<evidence type="ECO:0000256" key="6">
    <source>
        <dbReference type="SAM" id="Coils"/>
    </source>
</evidence>
<dbReference type="Gene3D" id="1.10.8.500">
    <property type="entry name" value="HAMP domain in histidine kinase"/>
    <property type="match status" value="1"/>
</dbReference>
<dbReference type="InterPro" id="IPR003660">
    <property type="entry name" value="HAMP_dom"/>
</dbReference>
<feature type="transmembrane region" description="Helical" evidence="7">
    <location>
        <begin position="12"/>
        <end position="35"/>
    </location>
</feature>
<dbReference type="Pfam" id="PF02743">
    <property type="entry name" value="dCache_1"/>
    <property type="match status" value="1"/>
</dbReference>
<keyword evidence="3 7" id="KW-0812">Transmembrane</keyword>
<dbReference type="InterPro" id="IPR029151">
    <property type="entry name" value="Sensor-like_sf"/>
</dbReference>
<dbReference type="InterPro" id="IPR001633">
    <property type="entry name" value="EAL_dom"/>
</dbReference>
<dbReference type="PROSITE" id="PS50887">
    <property type="entry name" value="GGDEF"/>
    <property type="match status" value="1"/>
</dbReference>
<dbReference type="Gene3D" id="3.30.450.20">
    <property type="entry name" value="PAS domain"/>
    <property type="match status" value="2"/>
</dbReference>
<dbReference type="CDD" id="cd12914">
    <property type="entry name" value="PDC1_DGC_like"/>
    <property type="match status" value="1"/>
</dbReference>
<dbReference type="SUPFAM" id="SSF55073">
    <property type="entry name" value="Nucleotide cyclase"/>
    <property type="match status" value="1"/>
</dbReference>
<dbReference type="InterPro" id="IPR035919">
    <property type="entry name" value="EAL_sf"/>
</dbReference>
<dbReference type="Pfam" id="PF00563">
    <property type="entry name" value="EAL"/>
    <property type="match status" value="1"/>
</dbReference>
<dbReference type="CDD" id="cd01949">
    <property type="entry name" value="GGDEF"/>
    <property type="match status" value="1"/>
</dbReference>
<dbReference type="CDD" id="cd01948">
    <property type="entry name" value="EAL"/>
    <property type="match status" value="1"/>
</dbReference>
<dbReference type="InterPro" id="IPR043128">
    <property type="entry name" value="Rev_trsase/Diguanyl_cyclase"/>
</dbReference>
<evidence type="ECO:0000256" key="3">
    <source>
        <dbReference type="ARBA" id="ARBA00022692"/>
    </source>
</evidence>
<organism evidence="11 12">
    <name type="scientific">Tumebacillus amylolyticus</name>
    <dbReference type="NCBI Taxonomy" id="2801339"/>
    <lineage>
        <taxon>Bacteria</taxon>
        <taxon>Bacillati</taxon>
        <taxon>Bacillota</taxon>
        <taxon>Bacilli</taxon>
        <taxon>Bacillales</taxon>
        <taxon>Alicyclobacillaceae</taxon>
        <taxon>Tumebacillus</taxon>
    </lineage>
</organism>
<keyword evidence="5 7" id="KW-0472">Membrane</keyword>
<dbReference type="PANTHER" id="PTHR44757">
    <property type="entry name" value="DIGUANYLATE CYCLASE DGCP"/>
    <property type="match status" value="1"/>
</dbReference>
<dbReference type="SMART" id="SM00267">
    <property type="entry name" value="GGDEF"/>
    <property type="match status" value="1"/>
</dbReference>
<dbReference type="InterPro" id="IPR000160">
    <property type="entry name" value="GGDEF_dom"/>
</dbReference>
<dbReference type="InterPro" id="IPR033479">
    <property type="entry name" value="dCache_1"/>
</dbReference>
<keyword evidence="2" id="KW-1003">Cell membrane</keyword>
<dbReference type="Pfam" id="PF00672">
    <property type="entry name" value="HAMP"/>
    <property type="match status" value="1"/>
</dbReference>
<comment type="caution">
    <text evidence="11">The sequence shown here is derived from an EMBL/GenBank/DDBJ whole genome shotgun (WGS) entry which is preliminary data.</text>
</comment>
<evidence type="ECO:0000256" key="1">
    <source>
        <dbReference type="ARBA" id="ARBA00004651"/>
    </source>
</evidence>
<evidence type="ECO:0000256" key="2">
    <source>
        <dbReference type="ARBA" id="ARBA00022475"/>
    </source>
</evidence>
<dbReference type="CDD" id="cd18774">
    <property type="entry name" value="PDC2_HK_sensor"/>
    <property type="match status" value="1"/>
</dbReference>
<dbReference type="InterPro" id="IPR052155">
    <property type="entry name" value="Biofilm_reg_signaling"/>
</dbReference>
<evidence type="ECO:0000259" key="8">
    <source>
        <dbReference type="PROSITE" id="PS50883"/>
    </source>
</evidence>
<dbReference type="SMART" id="SM00052">
    <property type="entry name" value="EAL"/>
    <property type="match status" value="1"/>
</dbReference>
<feature type="domain" description="HAMP" evidence="9">
    <location>
        <begin position="306"/>
        <end position="359"/>
    </location>
</feature>
<dbReference type="Gene3D" id="3.20.20.450">
    <property type="entry name" value="EAL domain"/>
    <property type="match status" value="1"/>
</dbReference>
<evidence type="ECO:0000259" key="10">
    <source>
        <dbReference type="PROSITE" id="PS50887"/>
    </source>
</evidence>
<keyword evidence="12" id="KW-1185">Reference proteome</keyword>
<dbReference type="SUPFAM" id="SSF158472">
    <property type="entry name" value="HAMP domain-like"/>
    <property type="match status" value="1"/>
</dbReference>
<protein>
    <submittedName>
        <fullName evidence="11">EAL domain-containing protein</fullName>
    </submittedName>
</protein>
<dbReference type="Gene3D" id="3.30.70.270">
    <property type="match status" value="1"/>
</dbReference>
<name>A0ABS1J4U7_9BACL</name>
<evidence type="ECO:0000313" key="12">
    <source>
        <dbReference type="Proteomes" id="UP000602284"/>
    </source>
</evidence>
<reference evidence="11 12" key="1">
    <citation type="submission" date="2021-01" db="EMBL/GenBank/DDBJ databases">
        <title>Tumebacillus sp. strain ITR2 16S ribosomal RNA gene Genome sequencing and assembly.</title>
        <authorList>
            <person name="Kang M."/>
        </authorList>
    </citation>
    <scope>NUCLEOTIDE SEQUENCE [LARGE SCALE GENOMIC DNA]</scope>
    <source>
        <strain evidence="11 12">ITR2</strain>
    </source>
</reference>
<evidence type="ECO:0000256" key="7">
    <source>
        <dbReference type="SAM" id="Phobius"/>
    </source>
</evidence>
<dbReference type="RefSeq" id="WP_201630516.1">
    <property type="nucleotide sequence ID" value="NZ_JAEQNB010000001.1"/>
</dbReference>
<feature type="domain" description="EAL" evidence="8">
    <location>
        <begin position="537"/>
        <end position="793"/>
    </location>
</feature>
<dbReference type="Proteomes" id="UP000602284">
    <property type="component" value="Unassembled WGS sequence"/>
</dbReference>
<gene>
    <name evidence="11" type="ORF">JJB07_01470</name>
</gene>
<feature type="coiled-coil region" evidence="6">
    <location>
        <begin position="501"/>
        <end position="551"/>
    </location>
</feature>
<keyword evidence="4 7" id="KW-1133">Transmembrane helix</keyword>
<dbReference type="CDD" id="cd06225">
    <property type="entry name" value="HAMP"/>
    <property type="match status" value="1"/>
</dbReference>
<dbReference type="NCBIfam" id="TIGR00254">
    <property type="entry name" value="GGDEF"/>
    <property type="match status" value="1"/>
</dbReference>
<proteinExistence type="predicted"/>
<evidence type="ECO:0000256" key="5">
    <source>
        <dbReference type="ARBA" id="ARBA00023136"/>
    </source>
</evidence>
<dbReference type="SMART" id="SM00304">
    <property type="entry name" value="HAMP"/>
    <property type="match status" value="1"/>
</dbReference>
<dbReference type="PROSITE" id="PS50885">
    <property type="entry name" value="HAMP"/>
    <property type="match status" value="1"/>
</dbReference>
<dbReference type="PANTHER" id="PTHR44757:SF2">
    <property type="entry name" value="BIOFILM ARCHITECTURE MAINTENANCE PROTEIN MBAA"/>
    <property type="match status" value="1"/>
</dbReference>
<keyword evidence="6" id="KW-0175">Coiled coil</keyword>
<dbReference type="SUPFAM" id="SSF141868">
    <property type="entry name" value="EAL domain-like"/>
    <property type="match status" value="1"/>
</dbReference>
<feature type="domain" description="GGDEF" evidence="10">
    <location>
        <begin position="395"/>
        <end position="528"/>
    </location>
</feature>
<dbReference type="InterPro" id="IPR029787">
    <property type="entry name" value="Nucleotide_cyclase"/>
</dbReference>
<accession>A0ABS1J4U7</accession>
<evidence type="ECO:0000256" key="4">
    <source>
        <dbReference type="ARBA" id="ARBA00022989"/>
    </source>
</evidence>
<comment type="subcellular location">
    <subcellularLocation>
        <location evidence="1">Cell membrane</location>
        <topology evidence="1">Multi-pass membrane protein</topology>
    </subcellularLocation>
</comment>
<dbReference type="SUPFAM" id="SSF103190">
    <property type="entry name" value="Sensory domain-like"/>
    <property type="match status" value="2"/>
</dbReference>
<evidence type="ECO:0000259" key="9">
    <source>
        <dbReference type="PROSITE" id="PS50885"/>
    </source>
</evidence>
<sequence length="797" mass="88958">MNLWKSSIFWRIYLLNLAIICVLLTSMFAISRVTLPDISRGKFQEITDTSANRLKEQVGNVVDYLHELTTYVQGDKEFASHDPAVMQSELVDLVKTSALIDNATISDEDGIVIASTPADLSDTVGEYIGDREYVVKAMGNSSAYLSDVNWTNTGRPVLVISIPILDENEHPMYCINLALRLSDNKLLSNLFQKIDLGAGGYVYIFDRNGHLISHPDHYRIGEDISQNEVVQEVLKHQDAGYRKVTNTKGILMDASFAFVPEVGWGVVAQVPDAASLDSFFSFRNTLQLLSLIVLVPLALVTALLALQIIKPIRTLYDAVDQVARGDYESDLALKASKNEIGQLSKRFNEMFQTIRNAREQIEYQALHDPLTGLPNRTLLADRIGQMIAHADRSHTRVAVAFLNLDRFKAINDSLGHSIGDRLLCEVAQRINEYVSDSDTVSRIGGDEFLLAMPNVEHMQDVLSVVHEVLKSLNIPFLIDGHELFLTASIGISFYPSDGLGVEELIKNADMAMHRAKELGRNICQLHTPAMNTEAEERLVLENHLRRALEREEFLVYYQPKIDLISGHIVGMEALLRWNHSIWGMISPAKFIPIAEDTGLIGSIGEWVLRTACADTKRWQDLGLPPLRVAVNLSAHQVHQPNLVETVEDILEKTGLHPQYLELELTESILMQNTENVIDTLHRLREMDIAIAIDDFGIGYSSLSYLQRFPISTLKIDQSFVSSIVRTGDRIDGVIAKVVLALAHNLGLESVAEGVETPDQQAFLQEAGCDFAQGFLYSRPIPAQDFEYLLLKNESASV</sequence>
<dbReference type="PROSITE" id="PS50883">
    <property type="entry name" value="EAL"/>
    <property type="match status" value="1"/>
</dbReference>